<evidence type="ECO:0000313" key="2">
    <source>
        <dbReference type="EMBL" id="RAH59269.1"/>
    </source>
</evidence>
<gene>
    <name evidence="2" type="ORF">BO85DRAFT_267277</name>
</gene>
<organism evidence="2 3">
    <name type="scientific">Aspergillus piperis CBS 112811</name>
    <dbReference type="NCBI Taxonomy" id="1448313"/>
    <lineage>
        <taxon>Eukaryota</taxon>
        <taxon>Fungi</taxon>
        <taxon>Dikarya</taxon>
        <taxon>Ascomycota</taxon>
        <taxon>Pezizomycotina</taxon>
        <taxon>Eurotiomycetes</taxon>
        <taxon>Eurotiomycetidae</taxon>
        <taxon>Eurotiales</taxon>
        <taxon>Aspergillaceae</taxon>
        <taxon>Aspergillus</taxon>
        <taxon>Aspergillus subgen. Circumdati</taxon>
    </lineage>
</organism>
<name>A0A8G1VMW1_9EURO</name>
<keyword evidence="3" id="KW-1185">Reference proteome</keyword>
<reference evidence="2 3" key="1">
    <citation type="submission" date="2018-02" db="EMBL/GenBank/DDBJ databases">
        <title>The genomes of Aspergillus section Nigri reveals drivers in fungal speciation.</title>
        <authorList>
            <consortium name="DOE Joint Genome Institute"/>
            <person name="Vesth T.C."/>
            <person name="Nybo J."/>
            <person name="Theobald S."/>
            <person name="Brandl J."/>
            <person name="Frisvad J.C."/>
            <person name="Nielsen K.F."/>
            <person name="Lyhne E.K."/>
            <person name="Kogle M.E."/>
            <person name="Kuo A."/>
            <person name="Riley R."/>
            <person name="Clum A."/>
            <person name="Nolan M."/>
            <person name="Lipzen A."/>
            <person name="Salamov A."/>
            <person name="Henrissat B."/>
            <person name="Wiebenga A."/>
            <person name="De vries R.P."/>
            <person name="Grigoriev I.V."/>
            <person name="Mortensen U.H."/>
            <person name="Andersen M.R."/>
            <person name="Baker S.E."/>
        </authorList>
    </citation>
    <scope>NUCLEOTIDE SEQUENCE [LARGE SCALE GENOMIC DNA]</scope>
    <source>
        <strain evidence="2 3">CBS 112811</strain>
    </source>
</reference>
<dbReference type="Proteomes" id="UP000249526">
    <property type="component" value="Unassembled WGS sequence"/>
</dbReference>
<dbReference type="RefSeq" id="XP_025517191.1">
    <property type="nucleotide sequence ID" value="XM_025655063.1"/>
</dbReference>
<evidence type="ECO:0000256" key="1">
    <source>
        <dbReference type="SAM" id="Phobius"/>
    </source>
</evidence>
<dbReference type="AlphaFoldDB" id="A0A8G1VMW1"/>
<protein>
    <submittedName>
        <fullName evidence="2">Uncharacterized protein</fullName>
    </submittedName>
</protein>
<feature type="transmembrane region" description="Helical" evidence="1">
    <location>
        <begin position="46"/>
        <end position="75"/>
    </location>
</feature>
<dbReference type="GeneID" id="37158465"/>
<sequence>MLQVLTIRDGYLGFSCCGDMIPVGFYTQRIPITMFSCLMCSAPDLWLLWGVVYMSCVPACGSVVFMLSMSLALSLSPPARLFIVRVA</sequence>
<proteinExistence type="predicted"/>
<keyword evidence="1" id="KW-1133">Transmembrane helix</keyword>
<accession>A0A8G1VMW1</accession>
<keyword evidence="1" id="KW-0472">Membrane</keyword>
<keyword evidence="1" id="KW-0812">Transmembrane</keyword>
<evidence type="ECO:0000313" key="3">
    <source>
        <dbReference type="Proteomes" id="UP000249526"/>
    </source>
</evidence>
<dbReference type="EMBL" id="KZ825059">
    <property type="protein sequence ID" value="RAH59269.1"/>
    <property type="molecule type" value="Genomic_DNA"/>
</dbReference>